<dbReference type="InterPro" id="IPR011701">
    <property type="entry name" value="MFS"/>
</dbReference>
<feature type="region of interest" description="Disordered" evidence="7">
    <location>
        <begin position="1"/>
        <end position="56"/>
    </location>
</feature>
<keyword evidence="11" id="KW-1185">Reference proteome</keyword>
<keyword evidence="6 8" id="KW-0472">Membrane</keyword>
<sequence length="460" mass="49269">MAAQDSSPADLGPAATAEKNDRCTYTDRETGNEDPLAQTAESEKEIGVSTDNETSIDETDKIPDGGAAAWLVILGAWCASFCAYGWINTVGTFQVYYETGPLRDYSSSEISWIPSLQIFFMSFLGPIIGRIYDRYGLRILVIVGSFMHVFGLMMASLSSEYYQLLLSQGVCSAIGVAAVFICAITVISEWFSTRRGLAFGVMATGASVGGVVFPIMISNMIRTVGYGWAMRTAAFVILVLLIITNLTLRSRRVRTHTKLPRSSLIKPFHEIAFVVLLAGLFLVPFGLYVPVTYIPSVALGAGLETEMAQNLVAIYNASSLVGRLGSGYISDKLGKYNSFIVACYMSGTLILAMWIPAHGLPVTVTFTVLFGIFSGAYISLMAALVAQISPPEELGYRNGLTFFVSAIGGLITSPIAGAILEGPGSWVGLKVFAGVMMISGTSAILAARILKTGPNLRAVF</sequence>
<organism evidence="10 11">
    <name type="scientific">Stachybotrys elegans</name>
    <dbReference type="NCBI Taxonomy" id="80388"/>
    <lineage>
        <taxon>Eukaryota</taxon>
        <taxon>Fungi</taxon>
        <taxon>Dikarya</taxon>
        <taxon>Ascomycota</taxon>
        <taxon>Pezizomycotina</taxon>
        <taxon>Sordariomycetes</taxon>
        <taxon>Hypocreomycetidae</taxon>
        <taxon>Hypocreales</taxon>
        <taxon>Stachybotryaceae</taxon>
        <taxon>Stachybotrys</taxon>
    </lineage>
</organism>
<keyword evidence="5 8" id="KW-1133">Transmembrane helix</keyword>
<evidence type="ECO:0000313" key="11">
    <source>
        <dbReference type="Proteomes" id="UP000813444"/>
    </source>
</evidence>
<keyword evidence="3" id="KW-0813">Transport</keyword>
<gene>
    <name evidence="10" type="ORF">B0I35DRAFT_363969</name>
</gene>
<feature type="transmembrane region" description="Helical" evidence="8">
    <location>
        <begin position="67"/>
        <end position="87"/>
    </location>
</feature>
<feature type="transmembrane region" description="Helical" evidence="8">
    <location>
        <begin position="336"/>
        <end position="357"/>
    </location>
</feature>
<evidence type="ECO:0000256" key="6">
    <source>
        <dbReference type="ARBA" id="ARBA00023136"/>
    </source>
</evidence>
<evidence type="ECO:0000256" key="7">
    <source>
        <dbReference type="SAM" id="MobiDB-lite"/>
    </source>
</evidence>
<evidence type="ECO:0000256" key="5">
    <source>
        <dbReference type="ARBA" id="ARBA00022989"/>
    </source>
</evidence>
<feature type="transmembrane region" description="Helical" evidence="8">
    <location>
        <begin position="426"/>
        <end position="447"/>
    </location>
</feature>
<feature type="domain" description="Major facilitator superfamily (MFS) profile" evidence="9">
    <location>
        <begin position="68"/>
        <end position="451"/>
    </location>
</feature>
<evidence type="ECO:0000256" key="2">
    <source>
        <dbReference type="ARBA" id="ARBA00006727"/>
    </source>
</evidence>
<reference evidence="10" key="1">
    <citation type="journal article" date="2021" name="Nat. Commun.">
        <title>Genetic determinants of endophytism in the Arabidopsis root mycobiome.</title>
        <authorList>
            <person name="Mesny F."/>
            <person name="Miyauchi S."/>
            <person name="Thiergart T."/>
            <person name="Pickel B."/>
            <person name="Atanasova L."/>
            <person name="Karlsson M."/>
            <person name="Huettel B."/>
            <person name="Barry K.W."/>
            <person name="Haridas S."/>
            <person name="Chen C."/>
            <person name="Bauer D."/>
            <person name="Andreopoulos W."/>
            <person name="Pangilinan J."/>
            <person name="LaButti K."/>
            <person name="Riley R."/>
            <person name="Lipzen A."/>
            <person name="Clum A."/>
            <person name="Drula E."/>
            <person name="Henrissat B."/>
            <person name="Kohler A."/>
            <person name="Grigoriev I.V."/>
            <person name="Martin F.M."/>
            <person name="Hacquard S."/>
        </authorList>
    </citation>
    <scope>NUCLEOTIDE SEQUENCE</scope>
    <source>
        <strain evidence="10">MPI-CAGE-CH-0235</strain>
    </source>
</reference>
<feature type="transmembrane region" description="Helical" evidence="8">
    <location>
        <begin position="268"/>
        <end position="287"/>
    </location>
</feature>
<dbReference type="GO" id="GO:0022857">
    <property type="term" value="F:transmembrane transporter activity"/>
    <property type="evidence" value="ECO:0007669"/>
    <property type="project" value="InterPro"/>
</dbReference>
<evidence type="ECO:0000313" key="10">
    <source>
        <dbReference type="EMBL" id="KAH7303926.1"/>
    </source>
</evidence>
<keyword evidence="4 8" id="KW-0812">Transmembrane</keyword>
<comment type="similarity">
    <text evidence="2">Belongs to the major facilitator superfamily. Monocarboxylate porter (TC 2.A.1.13) family.</text>
</comment>
<feature type="transmembrane region" description="Helical" evidence="8">
    <location>
        <begin position="161"/>
        <end position="184"/>
    </location>
</feature>
<evidence type="ECO:0000259" key="9">
    <source>
        <dbReference type="PROSITE" id="PS50850"/>
    </source>
</evidence>
<accession>A0A8K0SEA1</accession>
<dbReference type="InterPro" id="IPR036259">
    <property type="entry name" value="MFS_trans_sf"/>
</dbReference>
<feature type="transmembrane region" description="Helical" evidence="8">
    <location>
        <begin position="196"/>
        <end position="216"/>
    </location>
</feature>
<feature type="transmembrane region" description="Helical" evidence="8">
    <location>
        <begin position="400"/>
        <end position="420"/>
    </location>
</feature>
<evidence type="ECO:0000256" key="3">
    <source>
        <dbReference type="ARBA" id="ARBA00022448"/>
    </source>
</evidence>
<evidence type="ECO:0000256" key="8">
    <source>
        <dbReference type="SAM" id="Phobius"/>
    </source>
</evidence>
<dbReference type="OrthoDB" id="5667at2759"/>
<evidence type="ECO:0000256" key="4">
    <source>
        <dbReference type="ARBA" id="ARBA00022692"/>
    </source>
</evidence>
<dbReference type="InterPro" id="IPR050327">
    <property type="entry name" value="Proton-linked_MCT"/>
</dbReference>
<dbReference type="PANTHER" id="PTHR11360">
    <property type="entry name" value="MONOCARBOXYLATE TRANSPORTER"/>
    <property type="match status" value="1"/>
</dbReference>
<dbReference type="SUPFAM" id="SSF103473">
    <property type="entry name" value="MFS general substrate transporter"/>
    <property type="match status" value="1"/>
</dbReference>
<comment type="caution">
    <text evidence="10">The sequence shown here is derived from an EMBL/GenBank/DDBJ whole genome shotgun (WGS) entry which is preliminary data.</text>
</comment>
<dbReference type="PANTHER" id="PTHR11360:SF224">
    <property type="entry name" value="MAJOR FACILITATOR SUPERFAMILY (MFS) PROFILE DOMAIN-CONTAINING PROTEIN-RELATED"/>
    <property type="match status" value="1"/>
</dbReference>
<dbReference type="Gene3D" id="1.20.1250.20">
    <property type="entry name" value="MFS general substrate transporter like domains"/>
    <property type="match status" value="2"/>
</dbReference>
<proteinExistence type="inferred from homology"/>
<feature type="transmembrane region" description="Helical" evidence="8">
    <location>
        <begin position="110"/>
        <end position="128"/>
    </location>
</feature>
<dbReference type="InterPro" id="IPR020846">
    <property type="entry name" value="MFS_dom"/>
</dbReference>
<feature type="compositionally biased region" description="Basic and acidic residues" evidence="7">
    <location>
        <begin position="18"/>
        <end position="31"/>
    </location>
</feature>
<dbReference type="PROSITE" id="PS50850">
    <property type="entry name" value="MFS"/>
    <property type="match status" value="1"/>
</dbReference>
<dbReference type="Proteomes" id="UP000813444">
    <property type="component" value="Unassembled WGS sequence"/>
</dbReference>
<protein>
    <submittedName>
        <fullName evidence="10">Major facilitator superfamily domain-containing protein</fullName>
    </submittedName>
</protein>
<feature type="transmembrane region" description="Helical" evidence="8">
    <location>
        <begin position="307"/>
        <end position="324"/>
    </location>
</feature>
<comment type="subcellular location">
    <subcellularLocation>
        <location evidence="1">Membrane</location>
        <topology evidence="1">Multi-pass membrane protein</topology>
    </subcellularLocation>
</comment>
<dbReference type="CDD" id="cd17352">
    <property type="entry name" value="MFS_MCT_SLC16"/>
    <property type="match status" value="1"/>
</dbReference>
<dbReference type="AlphaFoldDB" id="A0A8K0SEA1"/>
<dbReference type="EMBL" id="JAGPNK010000027">
    <property type="protein sequence ID" value="KAH7303926.1"/>
    <property type="molecule type" value="Genomic_DNA"/>
</dbReference>
<feature type="transmembrane region" description="Helical" evidence="8">
    <location>
        <begin position="228"/>
        <end position="248"/>
    </location>
</feature>
<name>A0A8K0SEA1_9HYPO</name>
<feature type="transmembrane region" description="Helical" evidence="8">
    <location>
        <begin position="135"/>
        <end position="155"/>
    </location>
</feature>
<dbReference type="Pfam" id="PF07690">
    <property type="entry name" value="MFS_1"/>
    <property type="match status" value="1"/>
</dbReference>
<dbReference type="GO" id="GO:0016020">
    <property type="term" value="C:membrane"/>
    <property type="evidence" value="ECO:0007669"/>
    <property type="project" value="UniProtKB-SubCell"/>
</dbReference>
<evidence type="ECO:0000256" key="1">
    <source>
        <dbReference type="ARBA" id="ARBA00004141"/>
    </source>
</evidence>
<feature type="transmembrane region" description="Helical" evidence="8">
    <location>
        <begin position="363"/>
        <end position="388"/>
    </location>
</feature>